<gene>
    <name evidence="2" type="ordered locus">mru_1909</name>
</gene>
<keyword evidence="3" id="KW-1185">Reference proteome</keyword>
<dbReference type="Gene3D" id="3.40.50.1010">
    <property type="entry name" value="5'-nuclease"/>
    <property type="match status" value="1"/>
</dbReference>
<evidence type="ECO:0000259" key="1">
    <source>
        <dbReference type="Pfam" id="PF01850"/>
    </source>
</evidence>
<dbReference type="SUPFAM" id="SSF88723">
    <property type="entry name" value="PIN domain-like"/>
    <property type="match status" value="1"/>
</dbReference>
<evidence type="ECO:0000313" key="3">
    <source>
        <dbReference type="Proteomes" id="UP000008680"/>
    </source>
</evidence>
<proteinExistence type="predicted"/>
<dbReference type="Pfam" id="PF01850">
    <property type="entry name" value="PIN"/>
    <property type="match status" value="1"/>
</dbReference>
<dbReference type="AlphaFoldDB" id="D3E035"/>
<dbReference type="Proteomes" id="UP000008680">
    <property type="component" value="Chromosome"/>
</dbReference>
<sequence length="139" mass="16556">MSKYFLDANFIIAIFREIETNNELAISTCEELLSNHECYISNGVFNEIITILMMRTKDIELTVKAYYFMKDNLTIINEFEISMFNDRVFEMFKRYNSKSFKVGFTDCSIAFLYKYYGLDYIVTFDKNFKVFDDVNLLDL</sequence>
<evidence type="ECO:0000313" key="2">
    <source>
        <dbReference type="EMBL" id="ADC47759.1"/>
    </source>
</evidence>
<dbReference type="HOGENOM" id="CLU_1840613_0_0_2"/>
<dbReference type="KEGG" id="mru:mru_1909"/>
<organism evidence="2 3">
    <name type="scientific">Methanobrevibacter ruminantium (strain ATCC 35063 / DSM 1093 / JCM 13430 / OCM 146 / M1)</name>
    <name type="common">Methanobacterium ruminantium</name>
    <dbReference type="NCBI Taxonomy" id="634498"/>
    <lineage>
        <taxon>Archaea</taxon>
        <taxon>Methanobacteriati</taxon>
        <taxon>Methanobacteriota</taxon>
        <taxon>Methanomada group</taxon>
        <taxon>Methanobacteria</taxon>
        <taxon>Methanobacteriales</taxon>
        <taxon>Methanobacteriaceae</taxon>
        <taxon>Methanobrevibacter</taxon>
    </lineage>
</organism>
<dbReference type="PATRIC" id="fig|634498.28.peg.1909"/>
<dbReference type="STRING" id="634498.mru_1909"/>
<reference evidence="2 3" key="1">
    <citation type="journal article" date="2010" name="PLoS ONE">
        <title>The genome sequence of the rumen methanogen Methanobrevibacter ruminantium reveals new possibilities for controlling ruminant methane emissions.</title>
        <authorList>
            <person name="Leahy S.C."/>
            <person name="Kelly W.J."/>
            <person name="Altermann E."/>
            <person name="Ronimus R.S."/>
            <person name="Yeoman C.J."/>
            <person name="Pacheco D.M."/>
            <person name="Li D."/>
            <person name="Kong Z."/>
            <person name="McTavish S."/>
            <person name="Sang C."/>
            <person name="Lambie S.C."/>
            <person name="Janssen P.H."/>
            <person name="Dey D."/>
            <person name="Attwood G.T."/>
        </authorList>
    </citation>
    <scope>NUCLEOTIDE SEQUENCE [LARGE SCALE GENOMIC DNA]</scope>
    <source>
        <strain evidence="3">ATCC 35063 / DSM 1093 / JCM 13430 / OCM 146 / M1</strain>
    </source>
</reference>
<dbReference type="eggNOG" id="arCOG04502">
    <property type="taxonomic scope" value="Archaea"/>
</dbReference>
<dbReference type="RefSeq" id="WP_012956707.1">
    <property type="nucleotide sequence ID" value="NC_013790.1"/>
</dbReference>
<dbReference type="OrthoDB" id="76904at2157"/>
<dbReference type="InterPro" id="IPR029060">
    <property type="entry name" value="PIN-like_dom_sf"/>
</dbReference>
<feature type="domain" description="PIN" evidence="1">
    <location>
        <begin position="4"/>
        <end position="132"/>
    </location>
</feature>
<dbReference type="InterPro" id="IPR002716">
    <property type="entry name" value="PIN_dom"/>
</dbReference>
<dbReference type="GeneID" id="8771579"/>
<protein>
    <recommendedName>
        <fullName evidence="1">PIN domain-containing protein</fullName>
    </recommendedName>
</protein>
<dbReference type="EMBL" id="CP001719">
    <property type="protein sequence ID" value="ADC47759.1"/>
    <property type="molecule type" value="Genomic_DNA"/>
</dbReference>
<name>D3E035_METRM</name>
<accession>D3E035</accession>